<keyword evidence="2" id="KW-0812">Transmembrane</keyword>
<proteinExistence type="predicted"/>
<feature type="transmembrane region" description="Helical" evidence="2">
    <location>
        <begin position="2216"/>
        <end position="2237"/>
    </location>
</feature>
<keyword evidence="2" id="KW-1133">Transmembrane helix</keyword>
<dbReference type="EMBL" id="QPEX01000024">
    <property type="protein sequence ID" value="RCS49488.1"/>
    <property type="molecule type" value="Genomic_DNA"/>
</dbReference>
<dbReference type="PANTHER" id="PTHR32305">
    <property type="match status" value="1"/>
</dbReference>
<comment type="caution">
    <text evidence="4">The sequence shown here is derived from an EMBL/GenBank/DDBJ whole genome shotgun (WGS) entry which is preliminary data.</text>
</comment>
<dbReference type="PANTHER" id="PTHR32305:SF15">
    <property type="entry name" value="PROTEIN RHSA-RELATED"/>
    <property type="match status" value="1"/>
</dbReference>
<dbReference type="RefSeq" id="WP_114369200.1">
    <property type="nucleotide sequence ID" value="NZ_QPEX01000024.1"/>
</dbReference>
<dbReference type="Pfam" id="PF25023">
    <property type="entry name" value="TEN_YD-shell"/>
    <property type="match status" value="1"/>
</dbReference>
<dbReference type="InterPro" id="IPR006530">
    <property type="entry name" value="YD"/>
</dbReference>
<organism evidence="4 5">
    <name type="scientific">Bremerella cremea</name>
    <dbReference type="NCBI Taxonomy" id="1031537"/>
    <lineage>
        <taxon>Bacteria</taxon>
        <taxon>Pseudomonadati</taxon>
        <taxon>Planctomycetota</taxon>
        <taxon>Planctomycetia</taxon>
        <taxon>Pirellulales</taxon>
        <taxon>Pirellulaceae</taxon>
        <taxon>Bremerella</taxon>
    </lineage>
</organism>
<name>A0A368KRH7_9BACT</name>
<evidence type="ECO:0000256" key="2">
    <source>
        <dbReference type="SAM" id="Phobius"/>
    </source>
</evidence>
<keyword evidence="1" id="KW-0677">Repeat</keyword>
<dbReference type="NCBIfam" id="TIGR01643">
    <property type="entry name" value="YD_repeat_2x"/>
    <property type="match status" value="1"/>
</dbReference>
<evidence type="ECO:0000256" key="1">
    <source>
        <dbReference type="ARBA" id="ARBA00022737"/>
    </source>
</evidence>
<feature type="domain" description="Teneurin-like YD-shell" evidence="3">
    <location>
        <begin position="1779"/>
        <end position="1927"/>
    </location>
</feature>
<dbReference type="OrthoDB" id="291501at2"/>
<gene>
    <name evidence="4" type="ORF">DTL42_13265</name>
</gene>
<dbReference type="Proteomes" id="UP000253562">
    <property type="component" value="Unassembled WGS sequence"/>
</dbReference>
<evidence type="ECO:0000313" key="5">
    <source>
        <dbReference type="Proteomes" id="UP000253562"/>
    </source>
</evidence>
<evidence type="ECO:0000259" key="3">
    <source>
        <dbReference type="Pfam" id="PF25023"/>
    </source>
</evidence>
<dbReference type="InterPro" id="IPR022385">
    <property type="entry name" value="Rhs_assc_core"/>
</dbReference>
<evidence type="ECO:0000313" key="4">
    <source>
        <dbReference type="EMBL" id="RCS49488.1"/>
    </source>
</evidence>
<dbReference type="InterPro" id="IPR050708">
    <property type="entry name" value="T6SS_VgrG/RHS"/>
</dbReference>
<accession>A0A368KRH7</accession>
<protein>
    <recommendedName>
        <fullName evidence="3">Teneurin-like YD-shell domain-containing protein</fullName>
    </recommendedName>
</protein>
<dbReference type="Gene3D" id="2.180.10.10">
    <property type="entry name" value="RHS repeat-associated core"/>
    <property type="match status" value="2"/>
</dbReference>
<sequence>MEGSQSELVTTSSLRPRRFVISLSGSCCGCGKERQEDSQGSASTTENEQAKKDCSYFNGYYEVIQDKSDPDHYVHEFSGDAPFNAKTLEFRLNSDPNQPKECIHACAFITFGNDDEDNPVGSVGWGTVVKSIDKLGVLRRRSTNTLCCWPLKILVNPVPVPDYVTPQPEWMPGNPDDLNHAPFWPSLDFDLMEDSDYAPVRYANGELQLRIKDLSSEAFGVPWGHTRVYSNRLSNSYNYGNGFNWMIHEWPRLVRFKSPTDASKPPVGVTAEKKRTGCTIALVRGTRNALWFDEIEENDDKTSWEPRFNAKHVLKEDSDEHTIKLYAPNGHVWEFYDFTCPNSREFEKKSKKDREAIAPGHLKQHVGPYGQDSQKIKLAYKKCQLQTATRSASDITETFTYSWKEGHVENVTLSRKGGGGQGNVSRVKYTYYGDKETHGNKGDLKTARVEFWDGGWKSRKDTLQYFAYYTSANSTYAQGMLKAVVGPENYYRMRQVGRDPLSGGPEIGFSDLWIEYYADDIITTTSGARTTKQLVRRIQTIAMDGGKRKHSYTYGFSSAKGVFDKWFSEAREQRPDSGFVRVFSNEGGETLVHNLSDAQDTWTHILTRSSFGRMRNISTPSSSYFFGSSDNGTVNASSAYKGRNYSFFNEGALAYLSDLFVSSQPVISLESFSDTAPQEETSPTQATQKESVRLHHFEYQTRGSEEARIAYLQGDTNPECNLEFSRTWTPGGPAGQDTLEVRLPPIPQVEHGDGTSASVAMSFNAFGLPTESQNERGVVTTTLYYDELSIPKQIRVNSLEGESLVTDITADSHGRVVKTYGPWHRSVTDPNGSRTERVRRANWAVFDDVNGLVISSSGFCRSGGNEQLINPVSVSELDRAGRTVQQVNAIVRTTNSPGGLKANDVNSERTWCRKATRRFNNSNLLEEDRVYYDIQMGLSYATRYTKYDAMSRLEEYVSPDGTRIKTVYDVRGLPKQVLVGVDAISEVASYFYDNQSPTPNGGGDGSSGNGNLTTVVRRVKGGDRVTKMAYDWRDQVVSRKVIGKDALVSFGWDDAGRTNKLEIDTKDSTAWQSDSSTFKLESAMIPRFDSRGQIYQRAYIQRNLFGGVSGNNPDLLMTEQIWRDQSGNPTKVRPEGSLAYQVMEYDSLGRQTYRNHAFGVGDSFQQATGGGTVVSAVVTDYDSLGQPTLVTETSRAINEKQNPGSLASDNPTRSSFSGVFFDPLGRVVATVDYGTTWPRSSTAIPVCTDTTLVTRYYYNDRGELERVVNPEFQKTTFVYDDAGRVVLQNDNNVRAIRNRLLPDGRMDAIEEVDLRFDQTKRLASYLYGPQNASLDWDIQTNSLVAKVVDSDGSARTFGYNRQGEVTATQDSRGCKHVFMYDVYGRQTDDIVEGLGENVDPSTRRIHREFDDLGRLISVATYAGVDLAQGQEITKVSRGYSFAGQVNWEETLLNRGDRKSVTITYLGDQIVNQSQDLITQARETNSLRPIGLQYPSKRSIRLAYGSPYSSHWQNNSADYWLGRVTAIHNLGKQSGVSNDVNNYIYAEAYADYRYWGVGNIFRVNLAARNLDNFTMAYREGIAFDLGSGNTSKPFAALDGLGRLRRLDWNLVKANSNTSQSQKKLLSIASNFDRGSRCISQQLRTASSQSYSSKTFGYDDLNRLDFYERKNEGSSESPLVTPSKQLWILDGSGNWLNWDVSGDASLHQTRQHGPGDRIAAIRNLANETKWTQPGYDAAGNLTLSPFPPSPEYEQTIRYDAWNRPVSVRTPVSTGVDDRLWIDISYTYDGLGRIQRVKKPFETRRFSYSPSWQLLEEEVLSLANGDYRNEYIWGVRGPNDLICRERYDLNDALQERQYALSDANGNILGVVSDGDDELDRLITYDPYGNPVNEGDFRQLFGGYYYDSDTGLYLVRNRVYHPTLGRWLTKDPLGMVDGPNLYEYCAGDPVNNVDPSGGWIESAWDLFSLGLGIASYRHNLAEGNWGFAIADAIGITADAAALLLPIVPGGASVAIQGARVRQAARFIDRFSDVVKTADFGANAYQAYDAFEHGNYWGAGLGAAGLGIRAVQGSFILPRRYAQLNARWGTRDYPGVNNYDDWASLVSTRGGRTQGFQITNGRFLGPRYAPSIRNLDRLGTIDYLDTAAHESFHAFIYKHLPGIADASEATLGRIPIGAPIKYLEEAAAYGIGSLRVGRLHGVISSPILPFLSDSLNGYEKLVAAPFAIGGITLGAWSIYDYFAR</sequence>
<dbReference type="InterPro" id="IPR056823">
    <property type="entry name" value="TEN-like_YD-shell"/>
</dbReference>
<reference evidence="4 5" key="1">
    <citation type="submission" date="2018-07" db="EMBL/GenBank/DDBJ databases">
        <title>Comparative genomes isolates from brazilian mangrove.</title>
        <authorList>
            <person name="De Araujo J.E."/>
            <person name="Taketani R.G."/>
            <person name="Silva M.C.P."/>
            <person name="Lourenco M.V."/>
            <person name="Oliveira V.M."/>
            <person name="Andreote F.D."/>
        </authorList>
    </citation>
    <scope>NUCLEOTIDE SEQUENCE [LARGE SCALE GENOMIC DNA]</scope>
    <source>
        <strain evidence="4 5">HEX PRIS-MGV</strain>
    </source>
</reference>
<dbReference type="NCBIfam" id="TIGR03696">
    <property type="entry name" value="Rhs_assc_core"/>
    <property type="match status" value="1"/>
</dbReference>
<keyword evidence="2" id="KW-0472">Membrane</keyword>